<dbReference type="Proteomes" id="UP000829364">
    <property type="component" value="Chromosome 14"/>
</dbReference>
<dbReference type="AlphaFoldDB" id="A0A9Q8VHP4"/>
<reference evidence="2" key="1">
    <citation type="submission" date="2021-11" db="EMBL/GenBank/DDBJ databases">
        <title>Purpureocillium_takamizusanense_genome.</title>
        <authorList>
            <person name="Nguyen N.-H."/>
        </authorList>
    </citation>
    <scope>NUCLEOTIDE SEQUENCE</scope>
    <source>
        <strain evidence="2">PT3</strain>
    </source>
</reference>
<dbReference type="OrthoDB" id="5279542at2759"/>
<feature type="transmembrane region" description="Helical" evidence="1">
    <location>
        <begin position="50"/>
        <end position="73"/>
    </location>
</feature>
<evidence type="ECO:0000256" key="1">
    <source>
        <dbReference type="SAM" id="Phobius"/>
    </source>
</evidence>
<organism evidence="2 3">
    <name type="scientific">Purpureocillium takamizusanense</name>
    <dbReference type="NCBI Taxonomy" id="2060973"/>
    <lineage>
        <taxon>Eukaryota</taxon>
        <taxon>Fungi</taxon>
        <taxon>Dikarya</taxon>
        <taxon>Ascomycota</taxon>
        <taxon>Pezizomycotina</taxon>
        <taxon>Sordariomycetes</taxon>
        <taxon>Hypocreomycetidae</taxon>
        <taxon>Hypocreales</taxon>
        <taxon>Ophiocordycipitaceae</taxon>
        <taxon>Purpureocillium</taxon>
    </lineage>
</organism>
<accession>A0A9Q8VHP4</accession>
<gene>
    <name evidence="2" type="ORF">JDV02_010746</name>
</gene>
<sequence>MAMDQAYPQELASAGRWRAKLGSRIAAALLWMVALILLGKPASSGNYVPILILCAPAGASFLWDVAETICLLVRHNRRGIPPGACVGVDLILLLGSVIVIVFTSVLWTAWTNEEYPRDQKMADEVRGFTTGALVLGSLATIIRFGLFVTACVETHKYNKAVKRAFAATAKAQDV</sequence>
<feature type="transmembrane region" description="Helical" evidence="1">
    <location>
        <begin position="130"/>
        <end position="152"/>
    </location>
</feature>
<protein>
    <recommendedName>
        <fullName evidence="4">MARVEL domain-containing protein</fullName>
    </recommendedName>
</protein>
<name>A0A9Q8VHP4_9HYPO</name>
<dbReference type="RefSeq" id="XP_047848518.1">
    <property type="nucleotide sequence ID" value="XM_047992504.1"/>
</dbReference>
<evidence type="ECO:0000313" key="2">
    <source>
        <dbReference type="EMBL" id="UNI25037.1"/>
    </source>
</evidence>
<keyword evidence="3" id="KW-1185">Reference proteome</keyword>
<feature type="transmembrane region" description="Helical" evidence="1">
    <location>
        <begin position="85"/>
        <end position="110"/>
    </location>
</feature>
<keyword evidence="1" id="KW-1133">Transmembrane helix</keyword>
<dbReference type="GeneID" id="72072689"/>
<dbReference type="EMBL" id="CP086367">
    <property type="protein sequence ID" value="UNI25037.1"/>
    <property type="molecule type" value="Genomic_DNA"/>
</dbReference>
<evidence type="ECO:0008006" key="4">
    <source>
        <dbReference type="Google" id="ProtNLM"/>
    </source>
</evidence>
<proteinExistence type="predicted"/>
<dbReference type="KEGG" id="ptkz:JDV02_010746"/>
<evidence type="ECO:0000313" key="3">
    <source>
        <dbReference type="Proteomes" id="UP000829364"/>
    </source>
</evidence>
<feature type="transmembrane region" description="Helical" evidence="1">
    <location>
        <begin position="21"/>
        <end position="38"/>
    </location>
</feature>
<keyword evidence="1" id="KW-0812">Transmembrane</keyword>
<keyword evidence="1" id="KW-0472">Membrane</keyword>